<organism evidence="1 2">
    <name type="scientific">Methylorubrum aminovorans</name>
    <dbReference type="NCBI Taxonomy" id="269069"/>
    <lineage>
        <taxon>Bacteria</taxon>
        <taxon>Pseudomonadati</taxon>
        <taxon>Pseudomonadota</taxon>
        <taxon>Alphaproteobacteria</taxon>
        <taxon>Hyphomicrobiales</taxon>
        <taxon>Methylobacteriaceae</taxon>
        <taxon>Methylorubrum</taxon>
    </lineage>
</organism>
<name>A0ABQ4UJN6_9HYPH</name>
<reference evidence="1" key="2">
    <citation type="submission" date="2021-08" db="EMBL/GenBank/DDBJ databases">
        <authorList>
            <person name="Tani A."/>
            <person name="Ola A."/>
            <person name="Ogura Y."/>
            <person name="Katsura K."/>
            <person name="Hayashi T."/>
        </authorList>
    </citation>
    <scope>NUCLEOTIDE SEQUENCE</scope>
    <source>
        <strain evidence="1">NBRC 15686</strain>
    </source>
</reference>
<accession>A0ABQ4UJN6</accession>
<comment type="caution">
    <text evidence="1">The sequence shown here is derived from an EMBL/GenBank/DDBJ whole genome shotgun (WGS) entry which is preliminary data.</text>
</comment>
<evidence type="ECO:0000313" key="2">
    <source>
        <dbReference type="Proteomes" id="UP001055039"/>
    </source>
</evidence>
<evidence type="ECO:0000313" key="1">
    <source>
        <dbReference type="EMBL" id="GJE67337.1"/>
    </source>
</evidence>
<dbReference type="EMBL" id="BPRC01000025">
    <property type="protein sequence ID" value="GJE67337.1"/>
    <property type="molecule type" value="Genomic_DNA"/>
</dbReference>
<proteinExistence type="predicted"/>
<reference evidence="1" key="1">
    <citation type="journal article" date="2021" name="Front. Microbiol.">
        <title>Comprehensive Comparative Genomics and Phenotyping of Methylobacterium Species.</title>
        <authorList>
            <person name="Alessa O."/>
            <person name="Ogura Y."/>
            <person name="Fujitani Y."/>
            <person name="Takami H."/>
            <person name="Hayashi T."/>
            <person name="Sahin N."/>
            <person name="Tani A."/>
        </authorList>
    </citation>
    <scope>NUCLEOTIDE SEQUENCE</scope>
    <source>
        <strain evidence="1">NBRC 15686</strain>
    </source>
</reference>
<keyword evidence="2" id="KW-1185">Reference proteome</keyword>
<gene>
    <name evidence="1" type="ORF">LNAOJCKE_4568</name>
</gene>
<dbReference type="RefSeq" id="WP_238228123.1">
    <property type="nucleotide sequence ID" value="NZ_BAAADH010000103.1"/>
</dbReference>
<dbReference type="Proteomes" id="UP001055039">
    <property type="component" value="Unassembled WGS sequence"/>
</dbReference>
<protein>
    <submittedName>
        <fullName evidence="1">Uncharacterized protein</fullName>
    </submittedName>
</protein>
<sequence>MSDERRGDWYRRKPDEGEWEHTRRIALSPIRPPDWPEGVRSISIEGVGLLGVHEKSGELYWDGKPVAIRPPVRLGTFERWAAALATMGTVGTFIVELGRSAKWWAG</sequence>